<keyword evidence="3" id="KW-1185">Reference proteome</keyword>
<dbReference type="EMBL" id="BAABJE010000002">
    <property type="protein sequence ID" value="GAA4785952.1"/>
    <property type="molecule type" value="Genomic_DNA"/>
</dbReference>
<protein>
    <submittedName>
        <fullName evidence="2">Uncharacterized protein</fullName>
    </submittedName>
</protein>
<accession>A0ABP9ATB6</accession>
<comment type="caution">
    <text evidence="2">The sequence shown here is derived from an EMBL/GenBank/DDBJ whole genome shotgun (WGS) entry which is preliminary data.</text>
</comment>
<sequence length="97" mass="11401">MDFSEFVAVVGAQKEPELKDFERLSVFAYTAEKDVLWTALGHAGIHPIYRTLLVQALHRRMIEDLEREQARQRRLEEEARLEASKDKDLPPPRKRTR</sequence>
<evidence type="ECO:0000313" key="3">
    <source>
        <dbReference type="Proteomes" id="UP001499959"/>
    </source>
</evidence>
<name>A0ABP9ATB6_9GAMM</name>
<dbReference type="RefSeq" id="WP_345302040.1">
    <property type="nucleotide sequence ID" value="NZ_BAABJE010000002.1"/>
</dbReference>
<reference evidence="3" key="1">
    <citation type="journal article" date="2019" name="Int. J. Syst. Evol. Microbiol.">
        <title>The Global Catalogue of Microorganisms (GCM) 10K type strain sequencing project: providing services to taxonomists for standard genome sequencing and annotation.</title>
        <authorList>
            <consortium name="The Broad Institute Genomics Platform"/>
            <consortium name="The Broad Institute Genome Sequencing Center for Infectious Disease"/>
            <person name="Wu L."/>
            <person name="Ma J."/>
        </authorList>
    </citation>
    <scope>NUCLEOTIDE SEQUENCE [LARGE SCALE GENOMIC DNA]</scope>
    <source>
        <strain evidence="3">JCM 18204</strain>
    </source>
</reference>
<feature type="region of interest" description="Disordered" evidence="1">
    <location>
        <begin position="76"/>
        <end position="97"/>
    </location>
</feature>
<proteinExistence type="predicted"/>
<evidence type="ECO:0000313" key="2">
    <source>
        <dbReference type="EMBL" id="GAA4785952.1"/>
    </source>
</evidence>
<organism evidence="2 3">
    <name type="scientific">Lysobacter hankyongensis</name>
    <dbReference type="NCBI Taxonomy" id="1176535"/>
    <lineage>
        <taxon>Bacteria</taxon>
        <taxon>Pseudomonadati</taxon>
        <taxon>Pseudomonadota</taxon>
        <taxon>Gammaproteobacteria</taxon>
        <taxon>Lysobacterales</taxon>
        <taxon>Lysobacteraceae</taxon>
        <taxon>Lysobacter</taxon>
    </lineage>
</organism>
<evidence type="ECO:0000256" key="1">
    <source>
        <dbReference type="SAM" id="MobiDB-lite"/>
    </source>
</evidence>
<feature type="compositionally biased region" description="Basic and acidic residues" evidence="1">
    <location>
        <begin position="76"/>
        <end position="91"/>
    </location>
</feature>
<dbReference type="Proteomes" id="UP001499959">
    <property type="component" value="Unassembled WGS sequence"/>
</dbReference>
<gene>
    <name evidence="2" type="ORF">GCM10023307_08330</name>
</gene>